<feature type="transmembrane region" description="Helical" evidence="6">
    <location>
        <begin position="311"/>
        <end position="330"/>
    </location>
</feature>
<keyword evidence="8" id="KW-1185">Reference proteome</keyword>
<protein>
    <submittedName>
        <fullName evidence="7">Cytosine permease</fullName>
    </submittedName>
</protein>
<feature type="transmembrane region" description="Helical" evidence="6">
    <location>
        <begin position="393"/>
        <end position="413"/>
    </location>
</feature>
<feature type="transmembrane region" description="Helical" evidence="6">
    <location>
        <begin position="168"/>
        <end position="186"/>
    </location>
</feature>
<evidence type="ECO:0000256" key="2">
    <source>
        <dbReference type="ARBA" id="ARBA00008974"/>
    </source>
</evidence>
<feature type="transmembrane region" description="Helical" evidence="6">
    <location>
        <begin position="367"/>
        <end position="387"/>
    </location>
</feature>
<feature type="transmembrane region" description="Helical" evidence="6">
    <location>
        <begin position="235"/>
        <end position="260"/>
    </location>
</feature>
<dbReference type="EMBL" id="JBEQCT010000006">
    <property type="protein sequence ID" value="MFM2485987.1"/>
    <property type="molecule type" value="Genomic_DNA"/>
</dbReference>
<dbReference type="Gene3D" id="1.10.4160.10">
    <property type="entry name" value="Hydantoin permease"/>
    <property type="match status" value="1"/>
</dbReference>
<feature type="transmembrane region" description="Helical" evidence="6">
    <location>
        <begin position="266"/>
        <end position="285"/>
    </location>
</feature>
<comment type="caution">
    <text evidence="7">The sequence shown here is derived from an EMBL/GenBank/DDBJ whole genome shotgun (WGS) entry which is preliminary data.</text>
</comment>
<feature type="transmembrane region" description="Helical" evidence="6">
    <location>
        <begin position="25"/>
        <end position="48"/>
    </location>
</feature>
<dbReference type="InterPro" id="IPR001248">
    <property type="entry name" value="Pur-cyt_permease"/>
</dbReference>
<accession>A0ABW9G8F1</accession>
<dbReference type="PANTHER" id="PTHR30569:SF0">
    <property type="entry name" value="CYTOSINE PERMEASE"/>
    <property type="match status" value="1"/>
</dbReference>
<dbReference type="Pfam" id="PF02133">
    <property type="entry name" value="Transp_cyt_pur"/>
    <property type="match status" value="1"/>
</dbReference>
<keyword evidence="4 6" id="KW-1133">Transmembrane helix</keyword>
<organism evidence="7 8">
    <name type="scientific">Celerinatantimonas yamalensis</name>
    <dbReference type="NCBI Taxonomy" id="559956"/>
    <lineage>
        <taxon>Bacteria</taxon>
        <taxon>Pseudomonadati</taxon>
        <taxon>Pseudomonadota</taxon>
        <taxon>Gammaproteobacteria</taxon>
        <taxon>Celerinatantimonadaceae</taxon>
        <taxon>Celerinatantimonas</taxon>
    </lineage>
</organism>
<keyword evidence="3 6" id="KW-0812">Transmembrane</keyword>
<name>A0ABW9G8F1_9GAMM</name>
<evidence type="ECO:0000256" key="4">
    <source>
        <dbReference type="ARBA" id="ARBA00022989"/>
    </source>
</evidence>
<evidence type="ECO:0000256" key="6">
    <source>
        <dbReference type="SAM" id="Phobius"/>
    </source>
</evidence>
<dbReference type="PANTHER" id="PTHR30569">
    <property type="entry name" value="CYTOSINE TRANSPORTER CODB"/>
    <property type="match status" value="1"/>
</dbReference>
<evidence type="ECO:0000256" key="1">
    <source>
        <dbReference type="ARBA" id="ARBA00004141"/>
    </source>
</evidence>
<gene>
    <name evidence="7" type="ORF">ABUE30_13125</name>
</gene>
<keyword evidence="5 6" id="KW-0472">Membrane</keyword>
<feature type="transmembrane region" description="Helical" evidence="6">
    <location>
        <begin position="54"/>
        <end position="75"/>
    </location>
</feature>
<comment type="similarity">
    <text evidence="2">Belongs to the purine-cytosine permease (2.A.39) family.</text>
</comment>
<evidence type="ECO:0000313" key="7">
    <source>
        <dbReference type="EMBL" id="MFM2485987.1"/>
    </source>
</evidence>
<feature type="transmembrane region" description="Helical" evidence="6">
    <location>
        <begin position="96"/>
        <end position="119"/>
    </location>
</feature>
<feature type="transmembrane region" description="Helical" evidence="6">
    <location>
        <begin position="139"/>
        <end position="161"/>
    </location>
</feature>
<feature type="transmembrane region" description="Helical" evidence="6">
    <location>
        <begin position="336"/>
        <end position="355"/>
    </location>
</feature>
<comment type="subcellular location">
    <subcellularLocation>
        <location evidence="1">Membrane</location>
        <topology evidence="1">Multi-pass membrane protein</topology>
    </subcellularLocation>
</comment>
<evidence type="ECO:0000256" key="5">
    <source>
        <dbReference type="ARBA" id="ARBA00023136"/>
    </source>
</evidence>
<dbReference type="InterPro" id="IPR030191">
    <property type="entry name" value="CodB"/>
</dbReference>
<reference evidence="7 8" key="1">
    <citation type="journal article" date="2013" name="Int. J. Syst. Evol. Microbiol.">
        <title>Celerinatantimonas yamalensis sp. nov., a cold-adapted diazotrophic bacterium from a cold permafrost brine.</title>
        <authorList>
            <person name="Shcherbakova V."/>
            <person name="Chuvilskaya N."/>
            <person name="Rivkina E."/>
            <person name="Demidov N."/>
            <person name="Uchaeva V."/>
            <person name="Suetin S."/>
            <person name="Suzina N."/>
            <person name="Gilichinsky D."/>
        </authorList>
    </citation>
    <scope>NUCLEOTIDE SEQUENCE [LARGE SCALE GENOMIC DNA]</scope>
    <source>
        <strain evidence="7 8">C7</strain>
    </source>
</reference>
<dbReference type="Proteomes" id="UP001629953">
    <property type="component" value="Unassembled WGS sequence"/>
</dbReference>
<feature type="transmembrane region" description="Helical" evidence="6">
    <location>
        <begin position="206"/>
        <end position="223"/>
    </location>
</feature>
<proteinExistence type="inferred from homology"/>
<evidence type="ECO:0000256" key="3">
    <source>
        <dbReference type="ARBA" id="ARBA00022692"/>
    </source>
</evidence>
<evidence type="ECO:0000313" key="8">
    <source>
        <dbReference type="Proteomes" id="UP001629953"/>
    </source>
</evidence>
<sequence length="425" mass="46054">MSDELYSAREKVSDDNKLLQQSDFFALWLSLGIGLAVLQTGALVAPGLGLRGAVWVIVIGSSLGALLLAVIGLFGQQQGLSSMALMQRSLGHTGSYIPALLNLLQLIGWGAFEIVLMRSASVELCKQWFPTQSWLSSSLLWTALFGALATWQAVLGPLTWVRVLLRRFGRWIVLSGCTGLTAYWLAHYSLTQLWLQAGDGSMPIGLGLDIVISMAVSWLPLVADYTRFGQSGKSAFNGTALGFWVGTIWIMVLGAAYALVLGSGDQLMRSLALAMAGFPLLLILCDETENAFAPIHSAAVSASLFASLRTWHLALGFGVVSTLIAWLIPTQAYLDFLLWIGSVFVPLFALLLVDYGSRSHSVKASKFQVLAALFAWIIGVVIYHLVSDFYSDWGATLPSLLITALIYAGLRWLPICKFKQPESAS</sequence>